<organism evidence="4 5">
    <name type="scientific">Symbiodinium microadriaticum</name>
    <name type="common">Dinoflagellate</name>
    <name type="synonym">Zooxanthella microadriatica</name>
    <dbReference type="NCBI Taxonomy" id="2951"/>
    <lineage>
        <taxon>Eukaryota</taxon>
        <taxon>Sar</taxon>
        <taxon>Alveolata</taxon>
        <taxon>Dinophyceae</taxon>
        <taxon>Suessiales</taxon>
        <taxon>Symbiodiniaceae</taxon>
        <taxon>Symbiodinium</taxon>
    </lineage>
</organism>
<dbReference type="AlphaFoldDB" id="A0A1Q9DMF7"/>
<dbReference type="InterPro" id="IPR004088">
    <property type="entry name" value="KH_dom_type_1"/>
</dbReference>
<feature type="region of interest" description="Disordered" evidence="2">
    <location>
        <begin position="748"/>
        <end position="777"/>
    </location>
</feature>
<feature type="compositionally biased region" description="Basic and acidic residues" evidence="2">
    <location>
        <begin position="1013"/>
        <end position="1026"/>
    </location>
</feature>
<dbReference type="EMBL" id="LSRX01000469">
    <property type="protein sequence ID" value="OLP96367.1"/>
    <property type="molecule type" value="Genomic_DNA"/>
</dbReference>
<dbReference type="InterPro" id="IPR043472">
    <property type="entry name" value="Macro_dom-like"/>
</dbReference>
<feature type="compositionally biased region" description="Basic and acidic residues" evidence="2">
    <location>
        <begin position="1"/>
        <end position="17"/>
    </location>
</feature>
<evidence type="ECO:0000313" key="4">
    <source>
        <dbReference type="EMBL" id="OLP96367.1"/>
    </source>
</evidence>
<accession>A0A1Q9DMF7</accession>
<dbReference type="PROSITE" id="PS50084">
    <property type="entry name" value="KH_TYPE_1"/>
    <property type="match status" value="4"/>
</dbReference>
<feature type="compositionally biased region" description="Basic and acidic residues" evidence="2">
    <location>
        <begin position="26"/>
        <end position="47"/>
    </location>
</feature>
<dbReference type="Pfam" id="PF00013">
    <property type="entry name" value="KH_1"/>
    <property type="match status" value="4"/>
</dbReference>
<sequence>MGEPDDSRSPQRSDSRRPTRQSRGRGRSDSRRRCSVDSRGRACEVRSRSSRRRRNDLRSDSRASRGRSTKRKSRKRPGNLPPPFFPGMPFPGLIPGMPFPPMWGWPGMQPPNGRDHSRERDRRRHKRSRSRSGSEVGGSNDSVLIRRSLMGRVIGKGGATINNIRNESGARIDAEDRDEDHCEFTIRGTEEQVQRAKAMLLERADRAGHGGAAAVAVGDRIEDGEASETMEFPIAVMGGLIGSRGAKINEVRQTSGAKVQVDKFDALDRSRSEGKTWNSTWRSHRDFCKALAEETMEVLARGWYMTDTADDPVDISVALDRAMEGSEELCENVPLRRSAASKHTSGRLHVQVTEETSLQALYRIAEEAKDLSATMLLNFASAKNPGGGFLGGAVAQEESLARSSGLFPCLEQFKDSLYARNRTDPNGCLYSDDMIFSPCVPFFRTDAGAFLDKPVCCSVLTAAAPNAGAAKGPAVKEVVSVLKARVVRVLRIAKANDLRTLILGAWGCGVFKNDPQEVAKAFHVALDLPELRGAFDYVLFPIPDPKMKVQFERVLRPSGAPPTAAALKAAAQAVAKVDSEQEELANSEPSRTREHCDEGPVLTASGEDLQEEEIANPTKVCVELVSFGYSSGAGQPLADQHFDARGLENPDRRPRRHLTGLDARLRSEVMQCQGAEELLEKIRSSALQHAARSEGAPVRIAVGCAWGKHRSVTMCEEAARSLRGTRTPAGKKLYVRIIHREQDSWSKKCPGRRWRRRRQNDPSMCEEDEEEGRGELQQPDVQERCKVLIAGSDEQIARAKSMIQGLADEAAANAEKTAAVGTGEEDEHIEFPLSAAGRIIGSRGAQISEVRLRSGAQIKVEKLEDCCRVYLSGTSEQVDRAKQMVKALAEDNQLLGGRRAEAEETVEIPQTMVGRVIGRGGETIQRLQRDSGAKIDVNSQQDPCPIRLSGTRDAVYRAQYMIREVIDGKQQMAPAWGVPGYPGYADAWSWWTQGRGYAAGPSSWEIPAGDGGRGQRVEEEDKKSSSEDEEIDLDEL</sequence>
<evidence type="ECO:0000259" key="3">
    <source>
        <dbReference type="SMART" id="SM00322"/>
    </source>
</evidence>
<feature type="compositionally biased region" description="Basic residues" evidence="2">
    <location>
        <begin position="64"/>
        <end position="77"/>
    </location>
</feature>
<dbReference type="InterPro" id="IPR004087">
    <property type="entry name" value="KH_dom"/>
</dbReference>
<dbReference type="InterPro" id="IPR019261">
    <property type="entry name" value="PARG_cat_microbial"/>
</dbReference>
<reference evidence="4 5" key="1">
    <citation type="submission" date="2016-02" db="EMBL/GenBank/DDBJ databases">
        <title>Genome analysis of coral dinoflagellate symbionts highlights evolutionary adaptations to a symbiotic lifestyle.</title>
        <authorList>
            <person name="Aranda M."/>
            <person name="Li Y."/>
            <person name="Liew Y.J."/>
            <person name="Baumgarten S."/>
            <person name="Simakov O."/>
            <person name="Wilson M."/>
            <person name="Piel J."/>
            <person name="Ashoor H."/>
            <person name="Bougouffa S."/>
            <person name="Bajic V.B."/>
            <person name="Ryu T."/>
            <person name="Ravasi T."/>
            <person name="Bayer T."/>
            <person name="Micklem G."/>
            <person name="Kim H."/>
            <person name="Bhak J."/>
            <person name="Lajeunesse T.C."/>
            <person name="Voolstra C.R."/>
        </authorList>
    </citation>
    <scope>NUCLEOTIDE SEQUENCE [LARGE SCALE GENOMIC DNA]</scope>
    <source>
        <strain evidence="4 5">CCMP2467</strain>
    </source>
</reference>
<dbReference type="SUPFAM" id="SSF54791">
    <property type="entry name" value="Eukaryotic type KH-domain (KH-domain type I)"/>
    <property type="match status" value="4"/>
</dbReference>
<feature type="compositionally biased region" description="Basic residues" evidence="2">
    <location>
        <begin position="121"/>
        <end position="130"/>
    </location>
</feature>
<feature type="domain" description="K Homology" evidence="3">
    <location>
        <begin position="224"/>
        <end position="334"/>
    </location>
</feature>
<keyword evidence="1" id="KW-0694">RNA-binding</keyword>
<protein>
    <submittedName>
        <fullName evidence="4">Tudor and KH domain-containing protein</fullName>
    </submittedName>
</protein>
<dbReference type="Gene3D" id="3.30.1370.10">
    <property type="entry name" value="K Homology domain, type 1"/>
    <property type="match status" value="3"/>
</dbReference>
<keyword evidence="5" id="KW-1185">Reference proteome</keyword>
<feature type="domain" description="K Homology" evidence="3">
    <location>
        <begin position="900"/>
        <end position="967"/>
    </location>
</feature>
<dbReference type="PANTHER" id="PTHR35596">
    <property type="entry name" value="DUF2263 DOMAIN-CONTAINING PROTEIN"/>
    <property type="match status" value="1"/>
</dbReference>
<feature type="region of interest" description="Disordered" evidence="2">
    <location>
        <begin position="104"/>
        <end position="142"/>
    </location>
</feature>
<dbReference type="GO" id="GO:0003723">
    <property type="term" value="F:RNA binding"/>
    <property type="evidence" value="ECO:0007669"/>
    <property type="project" value="UniProtKB-UniRule"/>
</dbReference>
<dbReference type="InterPro" id="IPR053931">
    <property type="entry name" value="RapZ_C"/>
</dbReference>
<feature type="region of interest" description="Disordered" evidence="2">
    <location>
        <begin position="999"/>
        <end position="1036"/>
    </location>
</feature>
<dbReference type="Gene3D" id="3.40.220.10">
    <property type="entry name" value="Leucine Aminopeptidase, subunit E, domain 1"/>
    <property type="match status" value="1"/>
</dbReference>
<feature type="compositionally biased region" description="Basic residues" evidence="2">
    <location>
        <begin position="749"/>
        <end position="758"/>
    </location>
</feature>
<feature type="domain" description="K Homology" evidence="3">
    <location>
        <begin position="137"/>
        <end position="205"/>
    </location>
</feature>
<evidence type="ECO:0000256" key="1">
    <source>
        <dbReference type="PROSITE-ProRule" id="PRU00117"/>
    </source>
</evidence>
<feature type="compositionally biased region" description="Pro residues" evidence="2">
    <location>
        <begin position="79"/>
        <end position="89"/>
    </location>
</feature>
<gene>
    <name evidence="4" type="primary">TDRKH</name>
    <name evidence="4" type="ORF">AK812_SmicGene21413</name>
</gene>
<dbReference type="OrthoDB" id="433807at2759"/>
<feature type="region of interest" description="Disordered" evidence="2">
    <location>
        <begin position="1"/>
        <end position="92"/>
    </location>
</feature>
<comment type="caution">
    <text evidence="4">The sequence shown here is derived from an EMBL/GenBank/DDBJ whole genome shotgun (WGS) entry which is preliminary data.</text>
</comment>
<dbReference type="Gene3D" id="3.30.310.210">
    <property type="match status" value="1"/>
</dbReference>
<dbReference type="InterPro" id="IPR036612">
    <property type="entry name" value="KH_dom_type_1_sf"/>
</dbReference>
<dbReference type="CDD" id="cd00105">
    <property type="entry name" value="KH-I"/>
    <property type="match status" value="2"/>
</dbReference>
<dbReference type="SUPFAM" id="SSF52949">
    <property type="entry name" value="Macro domain-like"/>
    <property type="match status" value="1"/>
</dbReference>
<dbReference type="SMART" id="SM00322">
    <property type="entry name" value="KH"/>
    <property type="match status" value="4"/>
</dbReference>
<dbReference type="InterPro" id="IPR012664">
    <property type="entry name" value="CHP02452"/>
</dbReference>
<dbReference type="Pfam" id="PF10021">
    <property type="entry name" value="PARG_cat_microb"/>
    <property type="match status" value="1"/>
</dbReference>
<evidence type="ECO:0000256" key="2">
    <source>
        <dbReference type="SAM" id="MobiDB-lite"/>
    </source>
</evidence>
<evidence type="ECO:0000313" key="5">
    <source>
        <dbReference type="Proteomes" id="UP000186817"/>
    </source>
</evidence>
<name>A0A1Q9DMF7_SYMMI</name>
<feature type="domain" description="K Homology" evidence="3">
    <location>
        <begin position="823"/>
        <end position="890"/>
    </location>
</feature>
<dbReference type="PANTHER" id="PTHR35596:SF1">
    <property type="entry name" value="MICROBIAL-TYPE PARG CATALYTIC DOMAIN-CONTAINING PROTEIN"/>
    <property type="match status" value="1"/>
</dbReference>
<feature type="compositionally biased region" description="Acidic residues" evidence="2">
    <location>
        <begin position="1027"/>
        <end position="1036"/>
    </location>
</feature>
<proteinExistence type="predicted"/>
<dbReference type="NCBIfam" id="TIGR02452">
    <property type="entry name" value="TIGR02452 family protein"/>
    <property type="match status" value="1"/>
</dbReference>
<dbReference type="Proteomes" id="UP000186817">
    <property type="component" value="Unassembled WGS sequence"/>
</dbReference>
<dbReference type="Pfam" id="PF22740">
    <property type="entry name" value="PapZ_C"/>
    <property type="match status" value="1"/>
</dbReference>